<keyword evidence="11 13" id="KW-0443">Lipid metabolism</keyword>
<evidence type="ECO:0000313" key="15">
    <source>
        <dbReference type="EMBL" id="OMH40979.1"/>
    </source>
</evidence>
<dbReference type="RefSeq" id="WP_076712458.1">
    <property type="nucleotide sequence ID" value="NZ_MOEN01000005.1"/>
</dbReference>
<accession>A0A1R1MMK3</accession>
<proteinExistence type="inferred from homology"/>
<dbReference type="EMBL" id="MOEN01000005">
    <property type="protein sequence ID" value="OMH40979.1"/>
    <property type="molecule type" value="Genomic_DNA"/>
</dbReference>
<dbReference type="Proteomes" id="UP000187408">
    <property type="component" value="Unassembled WGS sequence"/>
</dbReference>
<evidence type="ECO:0000256" key="6">
    <source>
        <dbReference type="ARBA" id="ARBA00022556"/>
    </source>
</evidence>
<comment type="function">
    <text evidence="1 13">Transfers the gamma-phosphate of ATP to the 4'-position of a tetraacyldisaccharide 1-phosphate intermediate (termed DS-1-P) to form tetraacyldisaccharide 1,4'-bis-phosphate (lipid IVA).</text>
</comment>
<evidence type="ECO:0000256" key="4">
    <source>
        <dbReference type="ARBA" id="ARBA00016436"/>
    </source>
</evidence>
<dbReference type="GO" id="GO:0005524">
    <property type="term" value="F:ATP binding"/>
    <property type="evidence" value="ECO:0007669"/>
    <property type="project" value="UniProtKB-UniRule"/>
</dbReference>
<evidence type="ECO:0000256" key="9">
    <source>
        <dbReference type="ARBA" id="ARBA00022777"/>
    </source>
</evidence>
<comment type="similarity">
    <text evidence="13">Belongs to the LpxK family.</text>
</comment>
<evidence type="ECO:0000256" key="13">
    <source>
        <dbReference type="HAMAP-Rule" id="MF_00409"/>
    </source>
</evidence>
<comment type="pathway">
    <text evidence="2 13">Glycolipid biosynthesis; lipid IV(A) biosynthesis; lipid IV(A) from (3R)-3-hydroxytetradecanoyl-[acyl-carrier-protein] and UDP-N-acetyl-alpha-D-glucosamine: step 6/6.</text>
</comment>
<keyword evidence="5 13" id="KW-0444">Lipid biosynthesis</keyword>
<evidence type="ECO:0000256" key="12">
    <source>
        <dbReference type="ARBA" id="ARBA00029757"/>
    </source>
</evidence>
<feature type="binding site" evidence="13">
    <location>
        <begin position="63"/>
        <end position="70"/>
    </location>
    <ligand>
        <name>ATP</name>
        <dbReference type="ChEBI" id="CHEBI:30616"/>
    </ligand>
</feature>
<organism evidence="15 16">
    <name type="scientific">Desulfurobacterium indicum</name>
    <dbReference type="NCBI Taxonomy" id="1914305"/>
    <lineage>
        <taxon>Bacteria</taxon>
        <taxon>Pseudomonadati</taxon>
        <taxon>Aquificota</taxon>
        <taxon>Aquificia</taxon>
        <taxon>Desulfurobacteriales</taxon>
        <taxon>Desulfurobacteriaceae</taxon>
        <taxon>Desulfurobacterium</taxon>
    </lineage>
</organism>
<dbReference type="PANTHER" id="PTHR42724">
    <property type="entry name" value="TETRAACYLDISACCHARIDE 4'-KINASE"/>
    <property type="match status" value="1"/>
</dbReference>
<dbReference type="Pfam" id="PF02606">
    <property type="entry name" value="LpxK"/>
    <property type="match status" value="1"/>
</dbReference>
<dbReference type="GO" id="GO:0009244">
    <property type="term" value="P:lipopolysaccharide core region biosynthetic process"/>
    <property type="evidence" value="ECO:0007669"/>
    <property type="project" value="TreeGrafter"/>
</dbReference>
<evidence type="ECO:0000256" key="11">
    <source>
        <dbReference type="ARBA" id="ARBA00023098"/>
    </source>
</evidence>
<dbReference type="InterPro" id="IPR027417">
    <property type="entry name" value="P-loop_NTPase"/>
</dbReference>
<dbReference type="InterPro" id="IPR003758">
    <property type="entry name" value="LpxK"/>
</dbReference>
<evidence type="ECO:0000256" key="3">
    <source>
        <dbReference type="ARBA" id="ARBA00012071"/>
    </source>
</evidence>
<dbReference type="UniPathway" id="UPA00359">
    <property type="reaction ID" value="UER00482"/>
</dbReference>
<comment type="catalytic activity">
    <reaction evidence="13">
        <text>a lipid A disaccharide + ATP = a lipid IVA + ADP + H(+)</text>
        <dbReference type="Rhea" id="RHEA:67840"/>
        <dbReference type="ChEBI" id="CHEBI:15378"/>
        <dbReference type="ChEBI" id="CHEBI:30616"/>
        <dbReference type="ChEBI" id="CHEBI:176343"/>
        <dbReference type="ChEBI" id="CHEBI:176425"/>
        <dbReference type="ChEBI" id="CHEBI:456216"/>
        <dbReference type="EC" id="2.7.1.130"/>
    </reaction>
</comment>
<evidence type="ECO:0000256" key="10">
    <source>
        <dbReference type="ARBA" id="ARBA00022840"/>
    </source>
</evidence>
<dbReference type="GO" id="GO:0009029">
    <property type="term" value="F:lipid-A 4'-kinase activity"/>
    <property type="evidence" value="ECO:0007669"/>
    <property type="project" value="UniProtKB-UniRule"/>
</dbReference>
<keyword evidence="14" id="KW-0472">Membrane</keyword>
<keyword evidence="14" id="KW-0812">Transmembrane</keyword>
<name>A0A1R1MMK3_9BACT</name>
<keyword evidence="10 13" id="KW-0067">ATP-binding</keyword>
<dbReference type="SUPFAM" id="SSF52540">
    <property type="entry name" value="P-loop containing nucleoside triphosphate hydrolases"/>
    <property type="match status" value="1"/>
</dbReference>
<reference evidence="15 16" key="1">
    <citation type="submission" date="2016-10" db="EMBL/GenBank/DDBJ databases">
        <title>Genome sequence of a sulfur-reducing bacterium Desulfurobacterium indicum K6013.</title>
        <authorList>
            <person name="Cao J."/>
            <person name="Shao Z."/>
            <person name="Alain K."/>
            <person name="Jebbar M."/>
        </authorList>
    </citation>
    <scope>NUCLEOTIDE SEQUENCE [LARGE SCALE GENOMIC DNA]</scope>
    <source>
        <strain evidence="15 16">K6013</strain>
    </source>
</reference>
<dbReference type="STRING" id="1914305.BLW93_02050"/>
<keyword evidence="9 13" id="KW-0418">Kinase</keyword>
<keyword evidence="6 13" id="KW-0441">Lipid A biosynthesis</keyword>
<evidence type="ECO:0000256" key="2">
    <source>
        <dbReference type="ARBA" id="ARBA00004870"/>
    </source>
</evidence>
<comment type="caution">
    <text evidence="15">The sequence shown here is derived from an EMBL/GenBank/DDBJ whole genome shotgun (WGS) entry which is preliminary data.</text>
</comment>
<evidence type="ECO:0000256" key="1">
    <source>
        <dbReference type="ARBA" id="ARBA00002274"/>
    </source>
</evidence>
<dbReference type="EC" id="2.7.1.130" evidence="3 13"/>
<keyword evidence="14" id="KW-1133">Transmembrane helix</keyword>
<keyword evidence="7 13" id="KW-0808">Transferase</keyword>
<dbReference type="NCBIfam" id="TIGR00682">
    <property type="entry name" value="lpxK"/>
    <property type="match status" value="1"/>
</dbReference>
<dbReference type="HAMAP" id="MF_00409">
    <property type="entry name" value="LpxK"/>
    <property type="match status" value="1"/>
</dbReference>
<dbReference type="GO" id="GO:0005886">
    <property type="term" value="C:plasma membrane"/>
    <property type="evidence" value="ECO:0007669"/>
    <property type="project" value="TreeGrafter"/>
</dbReference>
<dbReference type="PANTHER" id="PTHR42724:SF1">
    <property type="entry name" value="TETRAACYLDISACCHARIDE 4'-KINASE, MITOCHONDRIAL-RELATED"/>
    <property type="match status" value="1"/>
</dbReference>
<dbReference type="OrthoDB" id="9789797at2"/>
<feature type="transmembrane region" description="Helical" evidence="14">
    <location>
        <begin position="20"/>
        <end position="39"/>
    </location>
</feature>
<keyword evidence="8 13" id="KW-0547">Nucleotide-binding</keyword>
<evidence type="ECO:0000256" key="5">
    <source>
        <dbReference type="ARBA" id="ARBA00022516"/>
    </source>
</evidence>
<gene>
    <name evidence="13" type="primary">lpxK</name>
    <name evidence="15" type="ORF">BLW93_02050</name>
</gene>
<dbReference type="GO" id="GO:0009245">
    <property type="term" value="P:lipid A biosynthetic process"/>
    <property type="evidence" value="ECO:0007669"/>
    <property type="project" value="UniProtKB-UniRule"/>
</dbReference>
<evidence type="ECO:0000256" key="14">
    <source>
        <dbReference type="SAM" id="Phobius"/>
    </source>
</evidence>
<evidence type="ECO:0000256" key="8">
    <source>
        <dbReference type="ARBA" id="ARBA00022741"/>
    </source>
</evidence>
<protein>
    <recommendedName>
        <fullName evidence="4 13">Tetraacyldisaccharide 4'-kinase</fullName>
        <ecNumber evidence="3 13">2.7.1.130</ecNumber>
    </recommendedName>
    <alternativeName>
        <fullName evidence="12 13">Lipid A 4'-kinase</fullName>
    </alternativeName>
</protein>
<keyword evidence="16" id="KW-1185">Reference proteome</keyword>
<dbReference type="AlphaFoldDB" id="A0A1R1MMK3"/>
<evidence type="ECO:0000313" key="16">
    <source>
        <dbReference type="Proteomes" id="UP000187408"/>
    </source>
</evidence>
<evidence type="ECO:0000256" key="7">
    <source>
        <dbReference type="ARBA" id="ARBA00022679"/>
    </source>
</evidence>
<sequence>MRLEEIRKKVFKKEKGWALLYPIFYLLSKIYCLVSSARIDLYRHGILTSVVPKIPVISVGNIVVGGAGKTPLVEFIYRMLEDMGFSPAIVMRGYGGTEKGPVLARDDAKKFGDEAVIFARRGFRVVVSRDRLKGIDFAAEKGANIVVLDDGFQQLKIVSTVNIVVVDPFNPFGGNHCLPLGTLREPVSALERAHCFVLSRSNLAPVEKINSIELYLKTFKKPVFRAHQTFNGWMDENLSETSPPPRDINVFCGIGNPEQFIEMLKLKGFDLEKVFLFPDHYTYTDEDIERLCKYPNLVTTEKDAVKLKGKLSFKFPVLSVEVFGLKEFIVNRIKNVEKHEEKDEQKAFLPDGVSASQVTEGKVFKEILP</sequence>